<evidence type="ECO:0000256" key="1">
    <source>
        <dbReference type="SAM" id="Phobius"/>
    </source>
</evidence>
<gene>
    <name evidence="2" type="ORF">GM418_11100</name>
</gene>
<dbReference type="KEGG" id="mcos:GM418_11100"/>
<reference evidence="2 3" key="1">
    <citation type="submission" date="2019-11" db="EMBL/GenBank/DDBJ databases">
        <authorList>
            <person name="Zheng R.K."/>
            <person name="Sun C.M."/>
        </authorList>
    </citation>
    <scope>NUCLEOTIDE SEQUENCE [LARGE SCALE GENOMIC DNA]</scope>
    <source>
        <strain evidence="2 3">WC007</strain>
    </source>
</reference>
<sequence>MFTIGIFSTHIPYIAFVLFYAYFFVAGINKAVSGEIPSGENFHKTEIYASDNFLDQDIDTYQYFCKESDFFKSFKDEDFLFKRKINYPEYSLAKIAIEYYLIHFNKPPPVLV</sequence>
<dbReference type="EMBL" id="CP046401">
    <property type="protein sequence ID" value="QGY44185.1"/>
    <property type="molecule type" value="Genomic_DNA"/>
</dbReference>
<keyword evidence="1" id="KW-0812">Transmembrane</keyword>
<dbReference type="AlphaFoldDB" id="A0A6I6JMQ1"/>
<dbReference type="RefSeq" id="WP_158866036.1">
    <property type="nucleotide sequence ID" value="NZ_CP046401.1"/>
</dbReference>
<evidence type="ECO:0000313" key="2">
    <source>
        <dbReference type="EMBL" id="QGY44185.1"/>
    </source>
</evidence>
<proteinExistence type="predicted"/>
<keyword evidence="1" id="KW-0472">Membrane</keyword>
<evidence type="ECO:0000313" key="3">
    <source>
        <dbReference type="Proteomes" id="UP000428260"/>
    </source>
</evidence>
<accession>A0A6I6JMQ1</accession>
<keyword evidence="3" id="KW-1185">Reference proteome</keyword>
<keyword evidence="1" id="KW-1133">Transmembrane helix</keyword>
<dbReference type="Proteomes" id="UP000428260">
    <property type="component" value="Chromosome"/>
</dbReference>
<feature type="transmembrane region" description="Helical" evidence="1">
    <location>
        <begin position="6"/>
        <end position="25"/>
    </location>
</feature>
<organism evidence="2 3">
    <name type="scientific">Maribellus comscasis</name>
    <dbReference type="NCBI Taxonomy" id="2681766"/>
    <lineage>
        <taxon>Bacteria</taxon>
        <taxon>Pseudomonadati</taxon>
        <taxon>Bacteroidota</taxon>
        <taxon>Bacteroidia</taxon>
        <taxon>Marinilabiliales</taxon>
        <taxon>Prolixibacteraceae</taxon>
        <taxon>Maribellus</taxon>
    </lineage>
</organism>
<name>A0A6I6JMQ1_9BACT</name>
<protein>
    <submittedName>
        <fullName evidence="2">Uncharacterized protein</fullName>
    </submittedName>
</protein>